<gene>
    <name evidence="1" type="ORF">J3R30DRAFT_3484401</name>
</gene>
<dbReference type="InterPro" id="IPR036397">
    <property type="entry name" value="RNaseH_sf"/>
</dbReference>
<evidence type="ECO:0000313" key="1">
    <source>
        <dbReference type="EMBL" id="KAJ4477303.1"/>
    </source>
</evidence>
<keyword evidence="2" id="KW-1185">Reference proteome</keyword>
<dbReference type="Proteomes" id="UP001150266">
    <property type="component" value="Unassembled WGS sequence"/>
</dbReference>
<proteinExistence type="predicted"/>
<dbReference type="SUPFAM" id="SSF53098">
    <property type="entry name" value="Ribonuclease H-like"/>
    <property type="match status" value="1"/>
</dbReference>
<dbReference type="EMBL" id="JAOTPV010000010">
    <property type="protein sequence ID" value="KAJ4477303.1"/>
    <property type="molecule type" value="Genomic_DNA"/>
</dbReference>
<evidence type="ECO:0000313" key="2">
    <source>
        <dbReference type="Proteomes" id="UP001150266"/>
    </source>
</evidence>
<sequence length="278" mass="31603">MWSKICKMTLHNTKSTLMVWVLEALGTLTEHTTFDAKGVEILLGLQLIEWYMDNPNEKECLICLDGRSAIEALQNCHPKSGQSISEQVEQLATVMWILGHCGIVGNEAVNKEAKRAAEGDVSWRAELPTFLHSGDLPATASAIRQFTAIDEKGINSKFLENAGTFKRKQTSILFQLRTGHVSLKAHLHRLRKVDSPECPHCERLGRNERETVKHYILECPAYRRERFRLRQKLGRQARSIQHILSNGKAIPHLLRYIGGTERFQRVIGDLKIDDGRED</sequence>
<accession>A0A9W9DNF3</accession>
<dbReference type="Gene3D" id="3.30.420.10">
    <property type="entry name" value="Ribonuclease H-like superfamily/Ribonuclease H"/>
    <property type="match status" value="1"/>
</dbReference>
<dbReference type="AlphaFoldDB" id="A0A9W9DNF3"/>
<name>A0A9W9DNF3_9AGAR</name>
<protein>
    <recommendedName>
        <fullName evidence="3">RNase H type-1 domain-containing protein</fullName>
    </recommendedName>
</protein>
<dbReference type="GO" id="GO:0003676">
    <property type="term" value="F:nucleic acid binding"/>
    <property type="evidence" value="ECO:0007669"/>
    <property type="project" value="InterPro"/>
</dbReference>
<dbReference type="CDD" id="cd09276">
    <property type="entry name" value="Rnase_HI_RT_non_LTR"/>
    <property type="match status" value="1"/>
</dbReference>
<reference evidence="1" key="1">
    <citation type="submission" date="2022-08" db="EMBL/GenBank/DDBJ databases">
        <title>A Global Phylogenomic Analysis of the Shiitake Genus Lentinula.</title>
        <authorList>
            <consortium name="DOE Joint Genome Institute"/>
            <person name="Sierra-Patev S."/>
            <person name="Min B."/>
            <person name="Naranjo-Ortiz M."/>
            <person name="Looney B."/>
            <person name="Konkel Z."/>
            <person name="Slot J.C."/>
            <person name="Sakamoto Y."/>
            <person name="Steenwyk J.L."/>
            <person name="Rokas A."/>
            <person name="Carro J."/>
            <person name="Camarero S."/>
            <person name="Ferreira P."/>
            <person name="Molpeceres G."/>
            <person name="Ruiz-Duenas F.J."/>
            <person name="Serrano A."/>
            <person name="Henrissat B."/>
            <person name="Drula E."/>
            <person name="Hughes K.W."/>
            <person name="Mata J.L."/>
            <person name="Ishikawa N.K."/>
            <person name="Vargas-Isla R."/>
            <person name="Ushijima S."/>
            <person name="Smith C.A."/>
            <person name="Ahrendt S."/>
            <person name="Andreopoulos W."/>
            <person name="He G."/>
            <person name="Labutti K."/>
            <person name="Lipzen A."/>
            <person name="Ng V."/>
            <person name="Riley R."/>
            <person name="Sandor L."/>
            <person name="Barry K."/>
            <person name="Martinez A.T."/>
            <person name="Xiao Y."/>
            <person name="Gibbons J.G."/>
            <person name="Terashima K."/>
            <person name="Grigoriev I.V."/>
            <person name="Hibbett D.S."/>
        </authorList>
    </citation>
    <scope>NUCLEOTIDE SEQUENCE</scope>
    <source>
        <strain evidence="1">JLM2183</strain>
    </source>
</reference>
<dbReference type="InterPro" id="IPR012337">
    <property type="entry name" value="RNaseH-like_sf"/>
</dbReference>
<comment type="caution">
    <text evidence="1">The sequence shown here is derived from an EMBL/GenBank/DDBJ whole genome shotgun (WGS) entry which is preliminary data.</text>
</comment>
<evidence type="ECO:0008006" key="3">
    <source>
        <dbReference type="Google" id="ProtNLM"/>
    </source>
</evidence>
<dbReference type="OrthoDB" id="3267074at2759"/>
<organism evidence="1 2">
    <name type="scientific">Lentinula aciculospora</name>
    <dbReference type="NCBI Taxonomy" id="153920"/>
    <lineage>
        <taxon>Eukaryota</taxon>
        <taxon>Fungi</taxon>
        <taxon>Dikarya</taxon>
        <taxon>Basidiomycota</taxon>
        <taxon>Agaricomycotina</taxon>
        <taxon>Agaricomycetes</taxon>
        <taxon>Agaricomycetidae</taxon>
        <taxon>Agaricales</taxon>
        <taxon>Marasmiineae</taxon>
        <taxon>Omphalotaceae</taxon>
        <taxon>Lentinula</taxon>
    </lineage>
</organism>